<reference evidence="2" key="1">
    <citation type="journal article" date="2022" name="DNA Res.">
        <title>Genome analysis of five recently described species of the CUG-Ser clade uncovers Candida theae as a new hybrid lineage with pathogenic potential in the Candida parapsilosis species complex.</title>
        <authorList>
            <person name="Mixao V."/>
            <person name="Del Olmo V."/>
            <person name="Hegedusova E."/>
            <person name="Saus E."/>
            <person name="Pryszcz L."/>
            <person name="Cillingova A."/>
            <person name="Nosek J."/>
            <person name="Gabaldon T."/>
        </authorList>
    </citation>
    <scope>NUCLEOTIDE SEQUENCE</scope>
    <source>
        <strain evidence="2">CBS 10844</strain>
    </source>
</reference>
<gene>
    <name evidence="2" type="ORF">KGF56_000949</name>
</gene>
<dbReference type="RefSeq" id="XP_049181853.1">
    <property type="nucleotide sequence ID" value="XM_049326911.1"/>
</dbReference>
<keyword evidence="3" id="KW-1185">Reference proteome</keyword>
<feature type="compositionally biased region" description="Polar residues" evidence="1">
    <location>
        <begin position="47"/>
        <end position="60"/>
    </location>
</feature>
<evidence type="ECO:0000313" key="2">
    <source>
        <dbReference type="EMBL" id="KAI3406108.2"/>
    </source>
</evidence>
<organism evidence="2 3">
    <name type="scientific">Candida oxycetoniae</name>
    <dbReference type="NCBI Taxonomy" id="497107"/>
    <lineage>
        <taxon>Eukaryota</taxon>
        <taxon>Fungi</taxon>
        <taxon>Dikarya</taxon>
        <taxon>Ascomycota</taxon>
        <taxon>Saccharomycotina</taxon>
        <taxon>Pichiomycetes</taxon>
        <taxon>Debaryomycetaceae</taxon>
        <taxon>Candida/Lodderomyces clade</taxon>
        <taxon>Candida</taxon>
    </lineage>
</organism>
<evidence type="ECO:0000313" key="3">
    <source>
        <dbReference type="Proteomes" id="UP001202479"/>
    </source>
</evidence>
<dbReference type="Proteomes" id="UP001202479">
    <property type="component" value="Unassembled WGS sequence"/>
</dbReference>
<dbReference type="GeneID" id="73378566"/>
<proteinExistence type="predicted"/>
<feature type="compositionally biased region" description="Basic and acidic residues" evidence="1">
    <location>
        <begin position="63"/>
        <end position="79"/>
    </location>
</feature>
<dbReference type="AlphaFoldDB" id="A0AAI9SZM9"/>
<comment type="caution">
    <text evidence="2">The sequence shown here is derived from an EMBL/GenBank/DDBJ whole genome shotgun (WGS) entry which is preliminary data.</text>
</comment>
<dbReference type="EMBL" id="JAHUZD010000025">
    <property type="protein sequence ID" value="KAI3406108.2"/>
    <property type="molecule type" value="Genomic_DNA"/>
</dbReference>
<protein>
    <submittedName>
        <fullName evidence="2">Uncharacterized protein</fullName>
    </submittedName>
</protein>
<evidence type="ECO:0000256" key="1">
    <source>
        <dbReference type="SAM" id="MobiDB-lite"/>
    </source>
</evidence>
<accession>A0AAI9SZM9</accession>
<name>A0AAI9SZM9_9ASCO</name>
<feature type="region of interest" description="Disordered" evidence="1">
    <location>
        <begin position="47"/>
        <end position="79"/>
    </location>
</feature>
<sequence length="79" mass="8820">MPDLFDNLFTNIGAKFNGGTTKRRYSGAKQVNTGKFYSYHNTPSNNNYWLPRKGSTSSEIETADSKLEVNSDPGIDEKP</sequence>